<evidence type="ECO:0000313" key="3">
    <source>
        <dbReference type="Proteomes" id="UP001202248"/>
    </source>
</evidence>
<proteinExistence type="predicted"/>
<dbReference type="Proteomes" id="UP001202248">
    <property type="component" value="Unassembled WGS sequence"/>
</dbReference>
<keyword evidence="3" id="KW-1185">Reference proteome</keyword>
<evidence type="ECO:0000256" key="1">
    <source>
        <dbReference type="SAM" id="Phobius"/>
    </source>
</evidence>
<protein>
    <submittedName>
        <fullName evidence="2">Uncharacterized protein</fullName>
    </submittedName>
</protein>
<keyword evidence="1" id="KW-0472">Membrane</keyword>
<keyword evidence="1" id="KW-1133">Transmembrane helix</keyword>
<evidence type="ECO:0000313" key="2">
    <source>
        <dbReference type="EMBL" id="MCH5596829.1"/>
    </source>
</evidence>
<name>A0ABS9SEN7_9BACT</name>
<comment type="caution">
    <text evidence="2">The sequence shown here is derived from an EMBL/GenBank/DDBJ whole genome shotgun (WGS) entry which is preliminary data.</text>
</comment>
<keyword evidence="1" id="KW-0812">Transmembrane</keyword>
<dbReference type="RefSeq" id="WP_240829089.1">
    <property type="nucleotide sequence ID" value="NZ_JAKWBL010000001.1"/>
</dbReference>
<accession>A0ABS9SEN7</accession>
<reference evidence="2 3" key="1">
    <citation type="submission" date="2022-02" db="EMBL/GenBank/DDBJ databases">
        <authorList>
            <person name="Min J."/>
        </authorList>
    </citation>
    <scope>NUCLEOTIDE SEQUENCE [LARGE SCALE GENOMIC DNA]</scope>
    <source>
        <strain evidence="2 3">GR10-1</strain>
    </source>
</reference>
<gene>
    <name evidence="2" type="ORF">MKP09_02270</name>
</gene>
<feature type="transmembrane region" description="Helical" evidence="1">
    <location>
        <begin position="34"/>
        <end position="56"/>
    </location>
</feature>
<organism evidence="2 3">
    <name type="scientific">Niabella ginsengisoli</name>
    <dbReference type="NCBI Taxonomy" id="522298"/>
    <lineage>
        <taxon>Bacteria</taxon>
        <taxon>Pseudomonadati</taxon>
        <taxon>Bacteroidota</taxon>
        <taxon>Chitinophagia</taxon>
        <taxon>Chitinophagales</taxon>
        <taxon>Chitinophagaceae</taxon>
        <taxon>Niabella</taxon>
    </lineage>
</organism>
<sequence>MKTNYFMRGLIIPQGKHNIKLVFDPEVVKRGMNISYLSSWLVIIVVIGGFVMQWWVDRRKKPMVNGQ</sequence>
<dbReference type="EMBL" id="JAKWBL010000001">
    <property type="protein sequence ID" value="MCH5596829.1"/>
    <property type="molecule type" value="Genomic_DNA"/>
</dbReference>